<comment type="caution">
    <text evidence="7">The sequence shown here is derived from an EMBL/GenBank/DDBJ whole genome shotgun (WGS) entry which is preliminary data.</text>
</comment>
<accession>A0A0R1WJ85</accession>
<evidence type="ECO:0000256" key="1">
    <source>
        <dbReference type="ARBA" id="ARBA00004141"/>
    </source>
</evidence>
<feature type="transmembrane region" description="Helical" evidence="5">
    <location>
        <begin position="204"/>
        <end position="225"/>
    </location>
</feature>
<dbReference type="AlphaFoldDB" id="A0A0R1WJ85"/>
<evidence type="ECO:0000256" key="5">
    <source>
        <dbReference type="SAM" id="Phobius"/>
    </source>
</evidence>
<feature type="domain" description="ABC-2 type transporter transmembrane" evidence="6">
    <location>
        <begin position="6"/>
        <end position="195"/>
    </location>
</feature>
<dbReference type="Pfam" id="PF01061">
    <property type="entry name" value="ABC2_membrane"/>
    <property type="match status" value="1"/>
</dbReference>
<dbReference type="GO" id="GO:0016020">
    <property type="term" value="C:membrane"/>
    <property type="evidence" value="ECO:0007669"/>
    <property type="project" value="UniProtKB-SubCell"/>
</dbReference>
<evidence type="ECO:0000256" key="4">
    <source>
        <dbReference type="ARBA" id="ARBA00023136"/>
    </source>
</evidence>
<dbReference type="EMBL" id="AZFV01000006">
    <property type="protein sequence ID" value="KRM17777.1"/>
    <property type="molecule type" value="Genomic_DNA"/>
</dbReference>
<evidence type="ECO:0000256" key="3">
    <source>
        <dbReference type="ARBA" id="ARBA00022989"/>
    </source>
</evidence>
<protein>
    <recommendedName>
        <fullName evidence="6">ABC-2 type transporter transmembrane domain-containing protein</fullName>
    </recommendedName>
</protein>
<dbReference type="STRING" id="1423774.FD31_GL002296"/>
<proteinExistence type="predicted"/>
<dbReference type="RefSeq" id="WP_057891410.1">
    <property type="nucleotide sequence ID" value="NZ_AZFV01000006.1"/>
</dbReference>
<name>A0A0R1WJ85_9LACO</name>
<dbReference type="GO" id="GO:0140359">
    <property type="term" value="F:ABC-type transporter activity"/>
    <property type="evidence" value="ECO:0007669"/>
    <property type="project" value="InterPro"/>
</dbReference>
<organism evidence="7 8">
    <name type="scientific">Companilactobacillus nantensis DSM 16982</name>
    <dbReference type="NCBI Taxonomy" id="1423774"/>
    <lineage>
        <taxon>Bacteria</taxon>
        <taxon>Bacillati</taxon>
        <taxon>Bacillota</taxon>
        <taxon>Bacilli</taxon>
        <taxon>Lactobacillales</taxon>
        <taxon>Lactobacillaceae</taxon>
        <taxon>Companilactobacillus</taxon>
    </lineage>
</organism>
<feature type="transmembrane region" description="Helical" evidence="5">
    <location>
        <begin position="17"/>
        <end position="35"/>
    </location>
</feature>
<dbReference type="InterPro" id="IPR013525">
    <property type="entry name" value="ABC2_TM"/>
</dbReference>
<feature type="transmembrane region" description="Helical" evidence="5">
    <location>
        <begin position="47"/>
        <end position="70"/>
    </location>
</feature>
<evidence type="ECO:0000259" key="6">
    <source>
        <dbReference type="Pfam" id="PF01061"/>
    </source>
</evidence>
<dbReference type="Proteomes" id="UP000051302">
    <property type="component" value="Unassembled WGS sequence"/>
</dbReference>
<evidence type="ECO:0000313" key="7">
    <source>
        <dbReference type="EMBL" id="KRM17777.1"/>
    </source>
</evidence>
<reference evidence="7 8" key="1">
    <citation type="journal article" date="2015" name="Genome Announc.">
        <title>Expanding the biotechnology potential of lactobacilli through comparative genomics of 213 strains and associated genera.</title>
        <authorList>
            <person name="Sun Z."/>
            <person name="Harris H.M."/>
            <person name="McCann A."/>
            <person name="Guo C."/>
            <person name="Argimon S."/>
            <person name="Zhang W."/>
            <person name="Yang X."/>
            <person name="Jeffery I.B."/>
            <person name="Cooney J.C."/>
            <person name="Kagawa T.F."/>
            <person name="Liu W."/>
            <person name="Song Y."/>
            <person name="Salvetti E."/>
            <person name="Wrobel A."/>
            <person name="Rasinkangas P."/>
            <person name="Parkhill J."/>
            <person name="Rea M.C."/>
            <person name="O'Sullivan O."/>
            <person name="Ritari J."/>
            <person name="Douillard F.P."/>
            <person name="Paul Ross R."/>
            <person name="Yang R."/>
            <person name="Briner A.E."/>
            <person name="Felis G.E."/>
            <person name="de Vos W.M."/>
            <person name="Barrangou R."/>
            <person name="Klaenhammer T.R."/>
            <person name="Caufield P.W."/>
            <person name="Cui Y."/>
            <person name="Zhang H."/>
            <person name="O'Toole P.W."/>
        </authorList>
    </citation>
    <scope>NUCLEOTIDE SEQUENCE [LARGE SCALE GENOMIC DNA]</scope>
    <source>
        <strain evidence="7 8">DSM 16982</strain>
    </source>
</reference>
<keyword evidence="8" id="KW-1185">Reference proteome</keyword>
<feature type="transmembrane region" description="Helical" evidence="5">
    <location>
        <begin position="128"/>
        <end position="149"/>
    </location>
</feature>
<sequence>MKTQFTSLTYLQNWKTILVHFIIIPFVNLLLLVAINSQYQGGFSWGVAVGTIVLNGGLLSMGSMAALFTMDRTLKIDREMATQRPYSFKYWFDKIITAIICGVISIFINDFILMILGAPNALVLRSMIMAIPFAVVGTIFGFVGSIAAWTMINPYFYLNILEPMMIIISGTLVNVEKYPSWLRILSNCFPFAQLIRYVETSKGMVGRDILLALVWLLVGIGIYVYKVSTISEKYREMY</sequence>
<evidence type="ECO:0000313" key="8">
    <source>
        <dbReference type="Proteomes" id="UP000051302"/>
    </source>
</evidence>
<keyword evidence="4 5" id="KW-0472">Membrane</keyword>
<feature type="transmembrane region" description="Helical" evidence="5">
    <location>
        <begin position="155"/>
        <end position="173"/>
    </location>
</feature>
<comment type="subcellular location">
    <subcellularLocation>
        <location evidence="1">Membrane</location>
        <topology evidence="1">Multi-pass membrane protein</topology>
    </subcellularLocation>
</comment>
<keyword evidence="2 5" id="KW-0812">Transmembrane</keyword>
<evidence type="ECO:0000256" key="2">
    <source>
        <dbReference type="ARBA" id="ARBA00022692"/>
    </source>
</evidence>
<dbReference type="PATRIC" id="fig|1423774.3.peg.2386"/>
<keyword evidence="3 5" id="KW-1133">Transmembrane helix</keyword>
<gene>
    <name evidence="7" type="ORF">FD31_GL002296</name>
</gene>
<feature type="transmembrane region" description="Helical" evidence="5">
    <location>
        <begin position="95"/>
        <end position="116"/>
    </location>
</feature>